<dbReference type="SUPFAM" id="SSF143243">
    <property type="entry name" value="Nqo5-like"/>
    <property type="match status" value="1"/>
</dbReference>
<evidence type="ECO:0000313" key="3">
    <source>
        <dbReference type="Proteomes" id="UP000269499"/>
    </source>
</evidence>
<protein>
    <recommendedName>
        <fullName evidence="1">NADH:ubiquinone oxidoreductase 30kDa subunit domain-containing protein</fullName>
    </recommendedName>
</protein>
<dbReference type="InterPro" id="IPR029014">
    <property type="entry name" value="NiFe-Hase_large"/>
</dbReference>
<dbReference type="InterPro" id="IPR052197">
    <property type="entry name" value="ComplexI_49kDa-like"/>
</dbReference>
<dbReference type="Pfam" id="PF00329">
    <property type="entry name" value="Complex1_30kDa"/>
    <property type="match status" value="1"/>
</dbReference>
<proteinExistence type="predicted"/>
<dbReference type="EMBL" id="QMRA01000129">
    <property type="protein sequence ID" value="RLE52165.1"/>
    <property type="molecule type" value="Genomic_DNA"/>
</dbReference>
<dbReference type="InterPro" id="IPR001268">
    <property type="entry name" value="NADH_UbQ_OxRdtase_30kDa_su"/>
</dbReference>
<accession>A0A497EY69</accession>
<dbReference type="Gene3D" id="1.10.645.10">
    <property type="entry name" value="Cytochrome-c3 Hydrogenase, chain B"/>
    <property type="match status" value="1"/>
</dbReference>
<name>A0A497EY69_9CREN</name>
<reference evidence="2 3" key="1">
    <citation type="submission" date="2018-06" db="EMBL/GenBank/DDBJ databases">
        <title>Extensive metabolic versatility and redundancy in microbially diverse, dynamic hydrothermal sediments.</title>
        <authorList>
            <person name="Dombrowski N."/>
            <person name="Teske A."/>
            <person name="Baker B.J."/>
        </authorList>
    </citation>
    <scope>NUCLEOTIDE SEQUENCE [LARGE SCALE GENOMIC DNA]</scope>
    <source>
        <strain evidence="2">B20_G2</strain>
    </source>
</reference>
<organism evidence="2 3">
    <name type="scientific">Thermoproteota archaeon</name>
    <dbReference type="NCBI Taxonomy" id="2056631"/>
    <lineage>
        <taxon>Archaea</taxon>
        <taxon>Thermoproteota</taxon>
    </lineage>
</organism>
<dbReference type="GO" id="GO:0008137">
    <property type="term" value="F:NADH dehydrogenase (ubiquinone) activity"/>
    <property type="evidence" value="ECO:0007669"/>
    <property type="project" value="InterPro"/>
</dbReference>
<dbReference type="Proteomes" id="UP000269499">
    <property type="component" value="Unassembled WGS sequence"/>
</dbReference>
<dbReference type="InterPro" id="IPR037232">
    <property type="entry name" value="NADH_quin_OxRdtase_su_C/D-like"/>
</dbReference>
<feature type="non-terminal residue" evidence="2">
    <location>
        <position position="215"/>
    </location>
</feature>
<dbReference type="Gene3D" id="3.30.460.80">
    <property type="entry name" value="NADH:ubiquinone oxidoreductase, 30kDa subunit"/>
    <property type="match status" value="1"/>
</dbReference>
<evidence type="ECO:0000313" key="2">
    <source>
        <dbReference type="EMBL" id="RLE52165.1"/>
    </source>
</evidence>
<dbReference type="AlphaFoldDB" id="A0A497EY69"/>
<feature type="domain" description="NADH:ubiquinone oxidoreductase 30kDa subunit" evidence="1">
    <location>
        <begin position="36"/>
        <end position="140"/>
    </location>
</feature>
<dbReference type="PANTHER" id="PTHR43485:SF1">
    <property type="entry name" value="FORMATE HYDROGENLYASE SUBUNIT 5-RELATED"/>
    <property type="match status" value="1"/>
</dbReference>
<comment type="caution">
    <text evidence="2">The sequence shown here is derived from an EMBL/GenBank/DDBJ whole genome shotgun (WGS) entry which is preliminary data.</text>
</comment>
<dbReference type="SUPFAM" id="SSF56762">
    <property type="entry name" value="HydB/Nqo4-like"/>
    <property type="match status" value="1"/>
</dbReference>
<sequence length="215" mass="24390">MVNMSEVISKLENILSPDFKITGTDVNGNHIYIGTSTEKLLDAAKYLLSIDGRLIHVTASDLGFKGFKVMHVYALDHLYQHVHIILHALAPRDSPKVPSAASLTYQASWAERETMELLGVEFEGHPDPRHIFLPYEWPKPVESAEGEWKQVKVERRVTLPIGPYHPALVEGGYFKVKVDGEEIVDVDIKVGFNHRGVMRLAERRSYWKDTFLVGR</sequence>
<dbReference type="PANTHER" id="PTHR43485">
    <property type="entry name" value="HYDROGENASE-4 COMPONENT G"/>
    <property type="match status" value="1"/>
</dbReference>
<evidence type="ECO:0000259" key="1">
    <source>
        <dbReference type="Pfam" id="PF00329"/>
    </source>
</evidence>
<gene>
    <name evidence="2" type="ORF">DRJ26_04985</name>
</gene>